<dbReference type="GO" id="GO:0044774">
    <property type="term" value="P:mitotic DNA integrity checkpoint signaling"/>
    <property type="evidence" value="ECO:0007669"/>
    <property type="project" value="TreeGrafter"/>
</dbReference>
<accession>A0A1V4JZ64</accession>
<dbReference type="STRING" id="372326.A0A1V4JZ64"/>
<gene>
    <name evidence="2" type="ORF">AV530_002147</name>
</gene>
<dbReference type="GO" id="GO:0000793">
    <property type="term" value="C:condensed chromosome"/>
    <property type="evidence" value="ECO:0007669"/>
    <property type="project" value="TreeGrafter"/>
</dbReference>
<dbReference type="GO" id="GO:0003690">
    <property type="term" value="F:double-stranded DNA binding"/>
    <property type="evidence" value="ECO:0007669"/>
    <property type="project" value="TreeGrafter"/>
</dbReference>
<dbReference type="GO" id="GO:0035861">
    <property type="term" value="C:site of double-strand break"/>
    <property type="evidence" value="ECO:0007669"/>
    <property type="project" value="TreeGrafter"/>
</dbReference>
<evidence type="ECO:0000313" key="3">
    <source>
        <dbReference type="Proteomes" id="UP000190648"/>
    </source>
</evidence>
<protein>
    <recommendedName>
        <fullName evidence="1">Mos1 transposase HTH domain-containing protein</fullName>
    </recommendedName>
</protein>
<dbReference type="InterPro" id="IPR036388">
    <property type="entry name" value="WH-like_DNA-bd_sf"/>
</dbReference>
<organism evidence="2 3">
    <name type="scientific">Patagioenas fasciata monilis</name>
    <dbReference type="NCBI Taxonomy" id="372326"/>
    <lineage>
        <taxon>Eukaryota</taxon>
        <taxon>Metazoa</taxon>
        <taxon>Chordata</taxon>
        <taxon>Craniata</taxon>
        <taxon>Vertebrata</taxon>
        <taxon>Euteleostomi</taxon>
        <taxon>Archelosauria</taxon>
        <taxon>Archosauria</taxon>
        <taxon>Dinosauria</taxon>
        <taxon>Saurischia</taxon>
        <taxon>Theropoda</taxon>
        <taxon>Coelurosauria</taxon>
        <taxon>Aves</taxon>
        <taxon>Neognathae</taxon>
        <taxon>Neoaves</taxon>
        <taxon>Columbimorphae</taxon>
        <taxon>Columbiformes</taxon>
        <taxon>Columbidae</taxon>
        <taxon>Patagioenas</taxon>
    </lineage>
</organism>
<sequence length="140" mass="16292">MVKTMDKKQIPAIFLFKFKMGHKAVETTHNLNTFGTRTANECTLQQWFKKFHKEVESLEDEERSDWPAEAGNDRLRATMETDPLTTAQEVAEELNIHHSTVIRHLKQIGKVKKLDQWVSQELTENITSFQSVIFSSMQQQ</sequence>
<dbReference type="PANTHER" id="PTHR46060:SF2">
    <property type="entry name" value="HISTONE-LYSINE N-METHYLTRANSFERASE SETMAR"/>
    <property type="match status" value="1"/>
</dbReference>
<dbReference type="GO" id="GO:0044547">
    <property type="term" value="F:DNA topoisomerase binding"/>
    <property type="evidence" value="ECO:0007669"/>
    <property type="project" value="TreeGrafter"/>
</dbReference>
<dbReference type="GO" id="GO:0000014">
    <property type="term" value="F:single-stranded DNA endodeoxyribonuclease activity"/>
    <property type="evidence" value="ECO:0007669"/>
    <property type="project" value="TreeGrafter"/>
</dbReference>
<dbReference type="InterPro" id="IPR052709">
    <property type="entry name" value="Transposase-MT_Hybrid"/>
</dbReference>
<evidence type="ECO:0000313" key="2">
    <source>
        <dbReference type="EMBL" id="OPJ77508.1"/>
    </source>
</evidence>
<dbReference type="Gene3D" id="1.10.10.1450">
    <property type="match status" value="1"/>
</dbReference>
<comment type="caution">
    <text evidence="2">The sequence shown here is derived from an EMBL/GenBank/DDBJ whole genome shotgun (WGS) entry which is preliminary data.</text>
</comment>
<dbReference type="InterPro" id="IPR041426">
    <property type="entry name" value="Mos1_HTH"/>
</dbReference>
<proteinExistence type="predicted"/>
<reference evidence="2 3" key="1">
    <citation type="submission" date="2016-02" db="EMBL/GenBank/DDBJ databases">
        <title>Band-tailed pigeon sequencing and assembly.</title>
        <authorList>
            <person name="Soares A.E."/>
            <person name="Novak B.J."/>
            <person name="Rice E.S."/>
            <person name="O'Connell B."/>
            <person name="Chang D."/>
            <person name="Weber S."/>
            <person name="Shapiro B."/>
        </authorList>
    </citation>
    <scope>NUCLEOTIDE SEQUENCE [LARGE SCALE GENOMIC DNA]</scope>
    <source>
        <strain evidence="2">BTP2013</strain>
        <tissue evidence="2">Blood</tissue>
    </source>
</reference>
<dbReference type="AlphaFoldDB" id="A0A1V4JZ64"/>
<dbReference type="Proteomes" id="UP000190648">
    <property type="component" value="Unassembled WGS sequence"/>
</dbReference>
<dbReference type="GO" id="GO:0046975">
    <property type="term" value="F:histone H3K36 methyltransferase activity"/>
    <property type="evidence" value="ECO:0007669"/>
    <property type="project" value="TreeGrafter"/>
</dbReference>
<dbReference type="EMBL" id="LSYS01005434">
    <property type="protein sequence ID" value="OPJ77508.1"/>
    <property type="molecule type" value="Genomic_DNA"/>
</dbReference>
<dbReference type="GO" id="GO:0031297">
    <property type="term" value="P:replication fork processing"/>
    <property type="evidence" value="ECO:0007669"/>
    <property type="project" value="TreeGrafter"/>
</dbReference>
<keyword evidence="3" id="KW-1185">Reference proteome</keyword>
<dbReference type="GO" id="GO:0042800">
    <property type="term" value="F:histone H3K4 methyltransferase activity"/>
    <property type="evidence" value="ECO:0007669"/>
    <property type="project" value="TreeGrafter"/>
</dbReference>
<dbReference type="Gene3D" id="1.10.10.10">
    <property type="entry name" value="Winged helix-like DNA-binding domain superfamily/Winged helix DNA-binding domain"/>
    <property type="match status" value="1"/>
</dbReference>
<evidence type="ECO:0000259" key="1">
    <source>
        <dbReference type="Pfam" id="PF17906"/>
    </source>
</evidence>
<name>A0A1V4JZ64_PATFA</name>
<dbReference type="GO" id="GO:0005634">
    <property type="term" value="C:nucleus"/>
    <property type="evidence" value="ECO:0007669"/>
    <property type="project" value="TreeGrafter"/>
</dbReference>
<dbReference type="PANTHER" id="PTHR46060">
    <property type="entry name" value="MARINER MOS1 TRANSPOSASE-LIKE PROTEIN"/>
    <property type="match status" value="1"/>
</dbReference>
<feature type="domain" description="Mos1 transposase HTH" evidence="1">
    <location>
        <begin position="8"/>
        <end position="53"/>
    </location>
</feature>
<dbReference type="GO" id="GO:0006303">
    <property type="term" value="P:double-strand break repair via nonhomologous end joining"/>
    <property type="evidence" value="ECO:0007669"/>
    <property type="project" value="TreeGrafter"/>
</dbReference>
<dbReference type="GO" id="GO:0000729">
    <property type="term" value="P:DNA double-strand break processing"/>
    <property type="evidence" value="ECO:0007669"/>
    <property type="project" value="TreeGrafter"/>
</dbReference>
<dbReference type="Pfam" id="PF17906">
    <property type="entry name" value="HTH_48"/>
    <property type="match status" value="1"/>
</dbReference>
<dbReference type="GO" id="GO:0015074">
    <property type="term" value="P:DNA integration"/>
    <property type="evidence" value="ECO:0007669"/>
    <property type="project" value="TreeGrafter"/>
</dbReference>
<dbReference type="OrthoDB" id="616263at2759"/>
<dbReference type="GO" id="GO:0003697">
    <property type="term" value="F:single-stranded DNA binding"/>
    <property type="evidence" value="ECO:0007669"/>
    <property type="project" value="TreeGrafter"/>
</dbReference>